<dbReference type="RefSeq" id="WP_120553698.1">
    <property type="nucleotide sequence ID" value="NZ_RAWK01000009.1"/>
</dbReference>
<dbReference type="GO" id="GO:0006096">
    <property type="term" value="P:glycolytic process"/>
    <property type="evidence" value="ECO:0007669"/>
    <property type="project" value="UniProtKB-UniPathway"/>
</dbReference>
<evidence type="ECO:0000256" key="3">
    <source>
        <dbReference type="ARBA" id="ARBA00010387"/>
    </source>
</evidence>
<comment type="caution">
    <text evidence="7">The sequence shown here is derived from an EMBL/GenBank/DDBJ whole genome shotgun (WGS) entry which is preliminary data.</text>
</comment>
<evidence type="ECO:0000256" key="2">
    <source>
        <dbReference type="ARBA" id="ARBA00004714"/>
    </source>
</evidence>
<dbReference type="Proteomes" id="UP000267003">
    <property type="component" value="Unassembled WGS sequence"/>
</dbReference>
<evidence type="ECO:0000256" key="6">
    <source>
        <dbReference type="RuleBase" id="RU003994"/>
    </source>
</evidence>
<comment type="pathway">
    <text evidence="2">Carbohydrate degradation; glycolysis; D-glyceraldehyde 3-phosphate and glycerone phosphate from D-glucose: step 4/4.</text>
</comment>
<comment type="catalytic activity">
    <reaction evidence="1 6">
        <text>beta-D-fructose 1,6-bisphosphate = D-glyceraldehyde 3-phosphate + dihydroxyacetone phosphate</text>
        <dbReference type="Rhea" id="RHEA:14729"/>
        <dbReference type="ChEBI" id="CHEBI:32966"/>
        <dbReference type="ChEBI" id="CHEBI:57642"/>
        <dbReference type="ChEBI" id="CHEBI:59776"/>
        <dbReference type="EC" id="4.1.2.13"/>
    </reaction>
</comment>
<dbReference type="OrthoDB" id="9793595at2"/>
<dbReference type="NCBIfam" id="NF033379">
    <property type="entry name" value="FrucBisAld_I"/>
    <property type="match status" value="1"/>
</dbReference>
<dbReference type="Pfam" id="PF00274">
    <property type="entry name" value="Glycolytic"/>
    <property type="match status" value="1"/>
</dbReference>
<evidence type="ECO:0000256" key="1">
    <source>
        <dbReference type="ARBA" id="ARBA00000441"/>
    </source>
</evidence>
<gene>
    <name evidence="7" type="ORF">D7W81_02515</name>
</gene>
<proteinExistence type="inferred from homology"/>
<keyword evidence="5 6" id="KW-0456">Lyase</keyword>
<dbReference type="InterPro" id="IPR013785">
    <property type="entry name" value="Aldolase_TIM"/>
</dbReference>
<dbReference type="GO" id="GO:0004332">
    <property type="term" value="F:fructose-bisphosphate aldolase activity"/>
    <property type="evidence" value="ECO:0007669"/>
    <property type="project" value="UniProtKB-EC"/>
</dbReference>
<dbReference type="PROSITE" id="PS00158">
    <property type="entry name" value="ALDOLASE_CLASS_I"/>
    <property type="match status" value="1"/>
</dbReference>
<accession>A0A3A8RFD6</accession>
<dbReference type="SUPFAM" id="SSF51569">
    <property type="entry name" value="Aldolase"/>
    <property type="match status" value="1"/>
</dbReference>
<dbReference type="InterPro" id="IPR000741">
    <property type="entry name" value="FBA_I"/>
</dbReference>
<dbReference type="Gene3D" id="3.20.20.70">
    <property type="entry name" value="Aldolase class I"/>
    <property type="match status" value="1"/>
</dbReference>
<evidence type="ECO:0000313" key="7">
    <source>
        <dbReference type="EMBL" id="RKH74184.1"/>
    </source>
</evidence>
<dbReference type="EC" id="4.1.2.13" evidence="6"/>
<dbReference type="PANTHER" id="PTHR11627">
    <property type="entry name" value="FRUCTOSE-BISPHOSPHATE ALDOLASE"/>
    <property type="match status" value="1"/>
</dbReference>
<comment type="similarity">
    <text evidence="3 6">Belongs to the class I fructose-bisphosphate aldolase family.</text>
</comment>
<dbReference type="AlphaFoldDB" id="A0A3A8RFD6"/>
<reference evidence="8" key="1">
    <citation type="submission" date="2018-09" db="EMBL/GenBank/DDBJ databases">
        <authorList>
            <person name="Livingstone P.G."/>
            <person name="Whitworth D.E."/>
        </authorList>
    </citation>
    <scope>NUCLEOTIDE SEQUENCE [LARGE SCALE GENOMIC DNA]</scope>
    <source>
        <strain evidence="8">AB050A</strain>
    </source>
</reference>
<evidence type="ECO:0000313" key="8">
    <source>
        <dbReference type="Proteomes" id="UP000267003"/>
    </source>
</evidence>
<dbReference type="FunFam" id="3.20.20.70:FF:000140">
    <property type="entry name" value="Fructose-bisphosphate aldolase"/>
    <property type="match status" value="1"/>
</dbReference>
<evidence type="ECO:0000256" key="5">
    <source>
        <dbReference type="ARBA" id="ARBA00023239"/>
    </source>
</evidence>
<organism evidence="7 8">
    <name type="scientific">Corallococcus aberystwythensis</name>
    <dbReference type="NCBI Taxonomy" id="2316722"/>
    <lineage>
        <taxon>Bacteria</taxon>
        <taxon>Pseudomonadati</taxon>
        <taxon>Myxococcota</taxon>
        <taxon>Myxococcia</taxon>
        <taxon>Myxococcales</taxon>
        <taxon>Cystobacterineae</taxon>
        <taxon>Myxococcaceae</taxon>
        <taxon>Corallococcus</taxon>
    </lineage>
</organism>
<protein>
    <recommendedName>
        <fullName evidence="6">Fructose-bisphosphate aldolase</fullName>
        <ecNumber evidence="6">4.1.2.13</ecNumber>
    </recommendedName>
</protein>
<evidence type="ECO:0000256" key="4">
    <source>
        <dbReference type="ARBA" id="ARBA00023152"/>
    </source>
</evidence>
<dbReference type="EMBL" id="RAWK01000009">
    <property type="protein sequence ID" value="RKH74184.1"/>
    <property type="molecule type" value="Genomic_DNA"/>
</dbReference>
<dbReference type="InterPro" id="IPR029768">
    <property type="entry name" value="Aldolase_I_AS"/>
</dbReference>
<name>A0A3A8RFD6_9BACT</name>
<keyword evidence="8" id="KW-1185">Reference proteome</keyword>
<sequence>MPTRPGLGETARAIIADGMGILAADETVSTITKRLTAREIESTADSRRAYRELLFSTPGIAEFIGGVILQDETIRQDSAAGTPLVKLLADRGIIPGIKVDAGVRPLAGAPGESVTEGLDGLRERLVEYRELGARFAKWRAVFVIRAGLPTATCIHANAHALARYAALCQEQGLVPIVEPEVLMDGVHALERCEDVTGRVLQAVFNELFAARVSLEGMLLKPNMITAGHGFASQASVEEVAEATLRVLTRHVPPAVPGVVFLSGGQDSVLATEHLNAINMLEGPKPWTLSFSYGRALQDEALEAWRGRDEQVPAAQRAFHHRAWCDSAAALGTYSSDMEGEAGFVRAAEPFSIHSPSDSTLHTHH</sequence>
<keyword evidence="4 6" id="KW-0324">Glycolysis</keyword>
<dbReference type="UniPathway" id="UPA00109">
    <property type="reaction ID" value="UER00183"/>
</dbReference>